<dbReference type="AlphaFoldDB" id="A0A1W2FB18"/>
<evidence type="ECO:0000313" key="3">
    <source>
        <dbReference type="Proteomes" id="UP000192678"/>
    </source>
</evidence>
<reference evidence="2 3" key="1">
    <citation type="submission" date="2017-04" db="EMBL/GenBank/DDBJ databases">
        <authorList>
            <person name="Afonso C.L."/>
            <person name="Miller P.J."/>
            <person name="Scott M.A."/>
            <person name="Spackman E."/>
            <person name="Goraichik I."/>
            <person name="Dimitrov K.M."/>
            <person name="Suarez D.L."/>
            <person name="Swayne D.E."/>
        </authorList>
    </citation>
    <scope>NUCLEOTIDE SEQUENCE [LARGE SCALE GENOMIC DNA]</scope>
    <source>
        <strain evidence="2 3">DSM 19625</strain>
    </source>
</reference>
<gene>
    <name evidence="2" type="ORF">SAMN04488101_12911</name>
</gene>
<keyword evidence="3" id="KW-1185">Reference proteome</keyword>
<dbReference type="EMBL" id="FWYB01000029">
    <property type="protein sequence ID" value="SMD18766.1"/>
    <property type="molecule type" value="Genomic_DNA"/>
</dbReference>
<dbReference type="Pfam" id="PF13508">
    <property type="entry name" value="Acetyltransf_7"/>
    <property type="match status" value="1"/>
</dbReference>
<dbReference type="PROSITE" id="PS51186">
    <property type="entry name" value="GNAT"/>
    <property type="match status" value="1"/>
</dbReference>
<protein>
    <recommendedName>
        <fullName evidence="1">N-acetyltransferase domain-containing protein</fullName>
    </recommendedName>
</protein>
<name>A0A1W2FB18_9SPHI</name>
<organism evidence="2 3">
    <name type="scientific">Pedobacter nyackensis</name>
    <dbReference type="NCBI Taxonomy" id="475255"/>
    <lineage>
        <taxon>Bacteria</taxon>
        <taxon>Pseudomonadati</taxon>
        <taxon>Bacteroidota</taxon>
        <taxon>Sphingobacteriia</taxon>
        <taxon>Sphingobacteriales</taxon>
        <taxon>Sphingobacteriaceae</taxon>
        <taxon>Pedobacter</taxon>
    </lineage>
</organism>
<evidence type="ECO:0000259" key="1">
    <source>
        <dbReference type="PROSITE" id="PS51186"/>
    </source>
</evidence>
<proteinExistence type="predicted"/>
<sequence>MTMRIEISKSLTEDQTKQIDHLWNELYPIKLKNRFGLLLKGTKEYNHHILLNEANEVIGWAVAFLRDDEIWFSILVSASNQNKGCGKMLIDSLKQNSKKLCGWVIDHNNDLKQDGSTYYTPMQFYLKNNFIVMDEKIETDIISAVKIKFEL</sequence>
<dbReference type="InterPro" id="IPR000182">
    <property type="entry name" value="GNAT_dom"/>
</dbReference>
<dbReference type="InterPro" id="IPR016181">
    <property type="entry name" value="Acyl_CoA_acyltransferase"/>
</dbReference>
<dbReference type="GO" id="GO:0016747">
    <property type="term" value="F:acyltransferase activity, transferring groups other than amino-acyl groups"/>
    <property type="evidence" value="ECO:0007669"/>
    <property type="project" value="InterPro"/>
</dbReference>
<dbReference type="STRING" id="475255.SAMN04488101_12911"/>
<feature type="domain" description="N-acetyltransferase" evidence="1">
    <location>
        <begin position="6"/>
        <end position="138"/>
    </location>
</feature>
<dbReference type="SUPFAM" id="SSF55729">
    <property type="entry name" value="Acyl-CoA N-acyltransferases (Nat)"/>
    <property type="match status" value="1"/>
</dbReference>
<accession>A0A1W2FB18</accession>
<dbReference type="Gene3D" id="3.40.630.30">
    <property type="match status" value="1"/>
</dbReference>
<dbReference type="Proteomes" id="UP000192678">
    <property type="component" value="Unassembled WGS sequence"/>
</dbReference>
<evidence type="ECO:0000313" key="2">
    <source>
        <dbReference type="EMBL" id="SMD18766.1"/>
    </source>
</evidence>